<proteinExistence type="predicted"/>
<organism evidence="2 3">
    <name type="scientific">Corynebacterium sanguinis</name>
    <dbReference type="NCBI Taxonomy" id="2594913"/>
    <lineage>
        <taxon>Bacteria</taxon>
        <taxon>Bacillati</taxon>
        <taxon>Actinomycetota</taxon>
        <taxon>Actinomycetes</taxon>
        <taxon>Mycobacteriales</taxon>
        <taxon>Corynebacteriaceae</taxon>
        <taxon>Corynebacterium</taxon>
    </lineage>
</organism>
<dbReference type="Proteomes" id="UP000336646">
    <property type="component" value="Unassembled WGS sequence"/>
</dbReference>
<keyword evidence="1" id="KW-0732">Signal</keyword>
<feature type="chain" id="PRO_5025695620" description="BIG2 domain-containing protein" evidence="1">
    <location>
        <begin position="29"/>
        <end position="160"/>
    </location>
</feature>
<dbReference type="RefSeq" id="WP_144773258.1">
    <property type="nucleotide sequence ID" value="NZ_JALXMP010000016.1"/>
</dbReference>
<feature type="signal peptide" evidence="1">
    <location>
        <begin position="1"/>
        <end position="28"/>
    </location>
</feature>
<evidence type="ECO:0008006" key="4">
    <source>
        <dbReference type="Google" id="ProtNLM"/>
    </source>
</evidence>
<gene>
    <name evidence="2" type="ORF">EKI59_07050</name>
</gene>
<comment type="caution">
    <text evidence="2">The sequence shown here is derived from an EMBL/GenBank/DDBJ whole genome shotgun (WGS) entry which is preliminary data.</text>
</comment>
<evidence type="ECO:0000256" key="1">
    <source>
        <dbReference type="SAM" id="SignalP"/>
    </source>
</evidence>
<evidence type="ECO:0000313" key="3">
    <source>
        <dbReference type="Proteomes" id="UP000336646"/>
    </source>
</evidence>
<sequence length="160" mass="16117">MALQNRLRLGAVAVVAVVTLSCPGAAGAGEPVQSTETAAAQVVETDAGYEIAIAPGQTLPLEPEAASISAYIIEEGEKSTLPAGWSVLTNSDGLRITAPSTAANGECAVVGAVLADGTTEEVRVVVEREEAFPQPTPSSSADSSSWVSGLLGKVATFFGS</sequence>
<dbReference type="PROSITE" id="PS51257">
    <property type="entry name" value="PROKAR_LIPOPROTEIN"/>
    <property type="match status" value="1"/>
</dbReference>
<evidence type="ECO:0000313" key="2">
    <source>
        <dbReference type="EMBL" id="TVS28406.1"/>
    </source>
</evidence>
<protein>
    <recommendedName>
        <fullName evidence="4">BIG2 domain-containing protein</fullName>
    </recommendedName>
</protein>
<dbReference type="EMBL" id="RXIR01000013">
    <property type="protein sequence ID" value="TVS28406.1"/>
    <property type="molecule type" value="Genomic_DNA"/>
</dbReference>
<dbReference type="AlphaFoldDB" id="A0A6C1U181"/>
<name>A0A6C1U181_9CORY</name>
<dbReference type="OrthoDB" id="1645442at2"/>
<reference evidence="2 3" key="1">
    <citation type="submission" date="2018-12" db="EMBL/GenBank/DDBJ databases">
        <title>Corynebacterium sanguinis sp. nov., a clinically-associated and environmental corynebacterium.</title>
        <authorList>
            <person name="Gonzales-Siles L."/>
            <person name="Jaen-Luchoro D."/>
            <person name="Cardew S."/>
            <person name="Inganas E."/>
            <person name="Ohlen M."/>
            <person name="Jensie-Markopolous S."/>
            <person name="Pinyeiro-Iglesias B."/>
            <person name="Molin K."/>
            <person name="Skovbjerg S."/>
            <person name="Svensson-Stadler L."/>
            <person name="Funke G."/>
            <person name="Moore E.R.B."/>
        </authorList>
    </citation>
    <scope>NUCLEOTIDE SEQUENCE [LARGE SCALE GENOMIC DNA]</scope>
    <source>
        <strain evidence="2 3">58734</strain>
    </source>
</reference>
<accession>A0A6C1U181</accession>